<feature type="non-terminal residue" evidence="1">
    <location>
        <position position="71"/>
    </location>
</feature>
<sequence length="71" mass="7542">MVVRGSPVELQNPDVSRFGILTAGRVITGAPAGQKISGLPGSRYVVANTAQEKNLCANCCTRLPCRVRIET</sequence>
<proteinExistence type="predicted"/>
<evidence type="ECO:0000313" key="2">
    <source>
        <dbReference type="Proteomes" id="UP000184196"/>
    </source>
</evidence>
<reference evidence="2" key="1">
    <citation type="submission" date="2016-11" db="EMBL/GenBank/DDBJ databases">
        <authorList>
            <person name="Varghese N."/>
            <person name="Submissions S."/>
        </authorList>
    </citation>
    <scope>NUCLEOTIDE SEQUENCE [LARGE SCALE GENOMIC DNA]</scope>
    <source>
        <strain evidence="2">DSM 11792</strain>
    </source>
</reference>
<dbReference type="Proteomes" id="UP000184196">
    <property type="component" value="Unassembled WGS sequence"/>
</dbReference>
<dbReference type="AlphaFoldDB" id="A0A1M5CAB5"/>
<protein>
    <submittedName>
        <fullName evidence="1">Uncharacterized protein</fullName>
    </submittedName>
</protein>
<dbReference type="EMBL" id="FQUW01000035">
    <property type="protein sequence ID" value="SHF51685.1"/>
    <property type="molecule type" value="Genomic_DNA"/>
</dbReference>
<gene>
    <name evidence="1" type="ORF">SAMN02745218_02474</name>
</gene>
<accession>A0A1M5CAB5</accession>
<evidence type="ECO:0000313" key="1">
    <source>
        <dbReference type="EMBL" id="SHF51685.1"/>
    </source>
</evidence>
<keyword evidence="2" id="KW-1185">Reference proteome</keyword>
<organism evidence="1 2">
    <name type="scientific">Desulfofundulus australicus DSM 11792</name>
    <dbReference type="NCBI Taxonomy" id="1121425"/>
    <lineage>
        <taxon>Bacteria</taxon>
        <taxon>Bacillati</taxon>
        <taxon>Bacillota</taxon>
        <taxon>Clostridia</taxon>
        <taxon>Eubacteriales</taxon>
        <taxon>Peptococcaceae</taxon>
        <taxon>Desulfofundulus</taxon>
    </lineage>
</organism>
<name>A0A1M5CAB5_9FIRM</name>